<evidence type="ECO:0000256" key="1">
    <source>
        <dbReference type="ARBA" id="ARBA00008725"/>
    </source>
</evidence>
<dbReference type="InterPro" id="IPR050962">
    <property type="entry name" value="Phosphate-bind_PstS"/>
</dbReference>
<feature type="domain" description="PBP" evidence="5">
    <location>
        <begin position="33"/>
        <end position="328"/>
    </location>
</feature>
<dbReference type="PROSITE" id="PS51257">
    <property type="entry name" value="PROKAR_LIPOPROTEIN"/>
    <property type="match status" value="1"/>
</dbReference>
<dbReference type="CDD" id="cd13565">
    <property type="entry name" value="PBP2_PstS"/>
    <property type="match status" value="1"/>
</dbReference>
<evidence type="ECO:0000259" key="5">
    <source>
        <dbReference type="Pfam" id="PF12849"/>
    </source>
</evidence>
<evidence type="ECO:0000256" key="2">
    <source>
        <dbReference type="ARBA" id="ARBA00022448"/>
    </source>
</evidence>
<evidence type="ECO:0000313" key="6">
    <source>
        <dbReference type="EMBL" id="HGT83672.1"/>
    </source>
</evidence>
<comment type="caution">
    <text evidence="6">The sequence shown here is derived from an EMBL/GenBank/DDBJ whole genome shotgun (WGS) entry which is preliminary data.</text>
</comment>
<dbReference type="NCBIfam" id="TIGR00975">
    <property type="entry name" value="3a0107s03"/>
    <property type="match status" value="1"/>
</dbReference>
<dbReference type="SUPFAM" id="SSF53850">
    <property type="entry name" value="Periplasmic binding protein-like II"/>
    <property type="match status" value="1"/>
</dbReference>
<dbReference type="AlphaFoldDB" id="A0A7J3M3S1"/>
<evidence type="ECO:0000256" key="4">
    <source>
        <dbReference type="PIRNR" id="PIRNR002756"/>
    </source>
</evidence>
<reference evidence="6" key="1">
    <citation type="journal article" date="2020" name="mSystems">
        <title>Genome- and Community-Level Interaction Insights into Carbon Utilization and Element Cycling Functions of Hydrothermarchaeota in Hydrothermal Sediment.</title>
        <authorList>
            <person name="Zhou Z."/>
            <person name="Liu Y."/>
            <person name="Xu W."/>
            <person name="Pan J."/>
            <person name="Luo Z.H."/>
            <person name="Li M."/>
        </authorList>
    </citation>
    <scope>NUCLEOTIDE SEQUENCE [LARGE SCALE GENOMIC DNA]</scope>
    <source>
        <strain evidence="6">SpSt-587</strain>
    </source>
</reference>
<dbReference type="EMBL" id="DSYZ01000152">
    <property type="protein sequence ID" value="HGT83672.1"/>
    <property type="molecule type" value="Genomic_DNA"/>
</dbReference>
<dbReference type="InterPro" id="IPR005673">
    <property type="entry name" value="ABC_phos-bd_PstS"/>
</dbReference>
<dbReference type="GO" id="GO:0035435">
    <property type="term" value="P:phosphate ion transmembrane transport"/>
    <property type="evidence" value="ECO:0007669"/>
    <property type="project" value="InterPro"/>
</dbReference>
<dbReference type="GO" id="GO:0043190">
    <property type="term" value="C:ATP-binding cassette (ABC) transporter complex"/>
    <property type="evidence" value="ECO:0007669"/>
    <property type="project" value="InterPro"/>
</dbReference>
<evidence type="ECO:0000256" key="3">
    <source>
        <dbReference type="ARBA" id="ARBA00022592"/>
    </source>
</evidence>
<dbReference type="InterPro" id="IPR024370">
    <property type="entry name" value="PBP_domain"/>
</dbReference>
<accession>A0A7J3M3S1</accession>
<dbReference type="PIRSF" id="PIRSF002756">
    <property type="entry name" value="PstS"/>
    <property type="match status" value="1"/>
</dbReference>
<proteinExistence type="inferred from homology"/>
<comment type="similarity">
    <text evidence="1 4">Belongs to the PstS family.</text>
</comment>
<protein>
    <recommendedName>
        <fullName evidence="4">Phosphate-binding protein</fullName>
    </recommendedName>
</protein>
<keyword evidence="3 4" id="KW-0592">Phosphate transport</keyword>
<keyword evidence="2 4" id="KW-0813">Transport</keyword>
<dbReference type="PANTHER" id="PTHR42996">
    <property type="entry name" value="PHOSPHATE-BINDING PROTEIN PSTS"/>
    <property type="match status" value="1"/>
</dbReference>
<organism evidence="6">
    <name type="scientific">Archaeoglobus fulgidus</name>
    <dbReference type="NCBI Taxonomy" id="2234"/>
    <lineage>
        <taxon>Archaea</taxon>
        <taxon>Methanobacteriati</taxon>
        <taxon>Methanobacteriota</taxon>
        <taxon>Archaeoglobi</taxon>
        <taxon>Archaeoglobales</taxon>
        <taxon>Archaeoglobaceae</taxon>
        <taxon>Archaeoglobus</taxon>
    </lineage>
</organism>
<gene>
    <name evidence="6" type="primary">pstS</name>
    <name evidence="6" type="ORF">ENT52_08125</name>
</gene>
<dbReference type="Pfam" id="PF12849">
    <property type="entry name" value="PBP_like_2"/>
    <property type="match status" value="1"/>
</dbReference>
<sequence length="356" mass="39460">MRKWALVLLALVPLLAGCATQPSGEKEVKKVNVYGSGASFPAPQIYAWISEFEKQRKDITVEYTSKGSGAGINDFKLKLVHFACSDPPAKESEWREFEKLGKPLQFPFIVGAVAVVYNVPGVGELRLDGETLAKIFAGDIEFWDDNAIKALNPDARLPHEKIIVIHRSDSSGTTEIFTNYLSIVSEDFKQKVGAGKLVEWPVDKLGRGYGGKGNEGVSAMLKQTMYSIAYVELAYALHEKFPIVSLKNKAGKFVQPTDETISSAIVATKAFVPDPREGYKEDLKQFLNAPGENSYPIVAFSHVLLWEGYEDKEVARAVKDFWKWVLTDGKKYMLKGYVALPDEIVKSALDAIEKIS</sequence>
<dbReference type="PANTHER" id="PTHR42996:SF1">
    <property type="entry name" value="PHOSPHATE-BINDING PROTEIN PSTS"/>
    <property type="match status" value="1"/>
</dbReference>
<dbReference type="GO" id="GO:0042301">
    <property type="term" value="F:phosphate ion binding"/>
    <property type="evidence" value="ECO:0007669"/>
    <property type="project" value="InterPro"/>
</dbReference>
<dbReference type="Gene3D" id="3.40.190.10">
    <property type="entry name" value="Periplasmic binding protein-like II"/>
    <property type="match status" value="2"/>
</dbReference>
<name>A0A7J3M3S1_ARCFL</name>